<evidence type="ECO:0000256" key="2">
    <source>
        <dbReference type="ARBA" id="ARBA00022679"/>
    </source>
</evidence>
<sequence>MSDEPGMLGAVEQGRSFGCSLLVTGPESLLAERAVADFVERALAERPDAAVNRLEAANLDAGALAEATGGSLFASASIVVLNDLASLPEQLNDQLLAQAGNPGPDLALAIVHGGGVKGKGLLDRLKKLRPELVDCQSLKPWNLPQFVNAEVRRAKGRADTAACEAMVDAVGTDLRALAAAVRQLLDDSAERTITEAAVRRYFGGRAEVTGFAVADDTMAGNGEGALGKLRWALATGVAPVQVTSALSSSLRGLGKYLDGRDLRLSDPDLAKLAGVPPWKLKDLSRLSRDWKPGGVAQAIQAVAVADAQIKGAASDPGFALEQAVLKVISYRGRR</sequence>
<evidence type="ECO:0000256" key="5">
    <source>
        <dbReference type="ARBA" id="ARBA00022932"/>
    </source>
</evidence>
<dbReference type="SUPFAM" id="SSF52540">
    <property type="entry name" value="P-loop containing nucleoside triphosphate hydrolases"/>
    <property type="match status" value="1"/>
</dbReference>
<dbReference type="InterPro" id="IPR008921">
    <property type="entry name" value="DNA_pol3_clamp-load_cplx_C"/>
</dbReference>
<evidence type="ECO:0000256" key="7">
    <source>
        <dbReference type="ARBA" id="ARBA00049244"/>
    </source>
</evidence>
<evidence type="ECO:0000256" key="4">
    <source>
        <dbReference type="ARBA" id="ARBA00022705"/>
    </source>
</evidence>
<dbReference type="Gene3D" id="3.40.50.300">
    <property type="entry name" value="P-loop containing nucleotide triphosphate hydrolases"/>
    <property type="match status" value="1"/>
</dbReference>
<gene>
    <name evidence="8" type="ORF">ATK74_0667</name>
</gene>
<dbReference type="EMBL" id="PDJC01000001">
    <property type="protein sequence ID" value="PFG16135.1"/>
    <property type="molecule type" value="Genomic_DNA"/>
</dbReference>
<dbReference type="InterPro" id="IPR027417">
    <property type="entry name" value="P-loop_NTPase"/>
</dbReference>
<organism evidence="8 9">
    <name type="scientific">Propionicimonas paludicola</name>
    <dbReference type="NCBI Taxonomy" id="185243"/>
    <lineage>
        <taxon>Bacteria</taxon>
        <taxon>Bacillati</taxon>
        <taxon>Actinomycetota</taxon>
        <taxon>Actinomycetes</taxon>
        <taxon>Propionibacteriales</taxon>
        <taxon>Nocardioidaceae</taxon>
        <taxon>Propionicimonas</taxon>
    </lineage>
</organism>
<dbReference type="AlphaFoldDB" id="A0A2A9CPX1"/>
<name>A0A2A9CPX1_9ACTN</name>
<dbReference type="EC" id="2.7.7.7" evidence="1"/>
<dbReference type="Proteomes" id="UP000226079">
    <property type="component" value="Unassembled WGS sequence"/>
</dbReference>
<keyword evidence="2" id="KW-0808">Transferase</keyword>
<evidence type="ECO:0000256" key="3">
    <source>
        <dbReference type="ARBA" id="ARBA00022695"/>
    </source>
</evidence>
<keyword evidence="9" id="KW-1185">Reference proteome</keyword>
<comment type="caution">
    <text evidence="8">The sequence shown here is derived from an EMBL/GenBank/DDBJ whole genome shotgun (WGS) entry which is preliminary data.</text>
</comment>
<dbReference type="InterPro" id="IPR005790">
    <property type="entry name" value="DNA_polIII_delta"/>
</dbReference>
<dbReference type="Gene3D" id="1.20.272.10">
    <property type="match status" value="1"/>
</dbReference>
<evidence type="ECO:0000313" key="8">
    <source>
        <dbReference type="EMBL" id="PFG16135.1"/>
    </source>
</evidence>
<dbReference type="GO" id="GO:0003887">
    <property type="term" value="F:DNA-directed DNA polymerase activity"/>
    <property type="evidence" value="ECO:0007669"/>
    <property type="project" value="UniProtKB-KW"/>
</dbReference>
<keyword evidence="4" id="KW-0235">DNA replication</keyword>
<keyword evidence="5" id="KW-0239">DNA-directed DNA polymerase</keyword>
<keyword evidence="3" id="KW-0548">Nucleotidyltransferase</keyword>
<dbReference type="GO" id="GO:0009360">
    <property type="term" value="C:DNA polymerase III complex"/>
    <property type="evidence" value="ECO:0007669"/>
    <property type="project" value="TreeGrafter"/>
</dbReference>
<evidence type="ECO:0000256" key="1">
    <source>
        <dbReference type="ARBA" id="ARBA00012417"/>
    </source>
</evidence>
<dbReference type="NCBIfam" id="TIGR01128">
    <property type="entry name" value="holA"/>
    <property type="match status" value="1"/>
</dbReference>
<evidence type="ECO:0000313" key="9">
    <source>
        <dbReference type="Proteomes" id="UP000226079"/>
    </source>
</evidence>
<dbReference type="PANTHER" id="PTHR34388:SF1">
    <property type="entry name" value="DNA POLYMERASE III SUBUNIT DELTA"/>
    <property type="match status" value="1"/>
</dbReference>
<protein>
    <recommendedName>
        <fullName evidence="1">DNA-directed DNA polymerase</fullName>
        <ecNumber evidence="1">2.7.7.7</ecNumber>
    </recommendedName>
</protein>
<dbReference type="SUPFAM" id="SSF48019">
    <property type="entry name" value="post-AAA+ oligomerization domain-like"/>
    <property type="match status" value="1"/>
</dbReference>
<comment type="catalytic activity">
    <reaction evidence="7">
        <text>DNA(n) + a 2'-deoxyribonucleoside 5'-triphosphate = DNA(n+1) + diphosphate</text>
        <dbReference type="Rhea" id="RHEA:22508"/>
        <dbReference type="Rhea" id="RHEA-COMP:17339"/>
        <dbReference type="Rhea" id="RHEA-COMP:17340"/>
        <dbReference type="ChEBI" id="CHEBI:33019"/>
        <dbReference type="ChEBI" id="CHEBI:61560"/>
        <dbReference type="ChEBI" id="CHEBI:173112"/>
        <dbReference type="EC" id="2.7.7.7"/>
    </reaction>
</comment>
<reference evidence="8 9" key="1">
    <citation type="submission" date="2017-10" db="EMBL/GenBank/DDBJ databases">
        <title>Sequencing the genomes of 1000 actinobacteria strains.</title>
        <authorList>
            <person name="Klenk H.-P."/>
        </authorList>
    </citation>
    <scope>NUCLEOTIDE SEQUENCE [LARGE SCALE GENOMIC DNA]</scope>
    <source>
        <strain evidence="8 9">DSM 15597</strain>
    </source>
</reference>
<dbReference type="GO" id="GO:0003677">
    <property type="term" value="F:DNA binding"/>
    <property type="evidence" value="ECO:0007669"/>
    <property type="project" value="InterPro"/>
</dbReference>
<dbReference type="PANTHER" id="PTHR34388">
    <property type="entry name" value="DNA POLYMERASE III SUBUNIT DELTA"/>
    <property type="match status" value="1"/>
</dbReference>
<accession>A0A2A9CPX1</accession>
<comment type="similarity">
    <text evidence="6">Belongs to the DNA polymerase HolA subunit family.</text>
</comment>
<proteinExistence type="inferred from homology"/>
<dbReference type="GO" id="GO:0006261">
    <property type="term" value="P:DNA-templated DNA replication"/>
    <property type="evidence" value="ECO:0007669"/>
    <property type="project" value="TreeGrafter"/>
</dbReference>
<evidence type="ECO:0000256" key="6">
    <source>
        <dbReference type="ARBA" id="ARBA00034754"/>
    </source>
</evidence>